<dbReference type="EMBL" id="CP106753">
    <property type="protein sequence ID" value="UXY14488.1"/>
    <property type="molecule type" value="Genomic_DNA"/>
</dbReference>
<keyword evidence="1" id="KW-0732">Signal</keyword>
<dbReference type="Proteomes" id="UP001061302">
    <property type="component" value="Chromosome"/>
</dbReference>
<accession>A0ABY6DRE9</accession>
<feature type="chain" id="PRO_5046880059" evidence="1">
    <location>
        <begin position="22"/>
        <end position="692"/>
    </location>
</feature>
<feature type="signal peptide" evidence="1">
    <location>
        <begin position="1"/>
        <end position="21"/>
    </location>
</feature>
<gene>
    <name evidence="2" type="ORF">N8I74_14345</name>
</gene>
<name>A0ABY6DRE9_9NEIS</name>
<evidence type="ECO:0000313" key="3">
    <source>
        <dbReference type="Proteomes" id="UP001061302"/>
    </source>
</evidence>
<dbReference type="RefSeq" id="WP_263123788.1">
    <property type="nucleotide sequence ID" value="NZ_CP106753.1"/>
</dbReference>
<reference evidence="2" key="1">
    <citation type="submission" date="2022-10" db="EMBL/GenBank/DDBJ databases">
        <title>Chitiniphilus purpureus sp. nov., a novel chitin-degrading bacterium isolated from crawfish pond sediment.</title>
        <authorList>
            <person name="Li K."/>
        </authorList>
    </citation>
    <scope>NUCLEOTIDE SEQUENCE</scope>
    <source>
        <strain evidence="2">CD1</strain>
    </source>
</reference>
<evidence type="ECO:0000256" key="1">
    <source>
        <dbReference type="SAM" id="SignalP"/>
    </source>
</evidence>
<proteinExistence type="predicted"/>
<organism evidence="2 3">
    <name type="scientific">Chitiniphilus purpureus</name>
    <dbReference type="NCBI Taxonomy" id="2981137"/>
    <lineage>
        <taxon>Bacteria</taxon>
        <taxon>Pseudomonadati</taxon>
        <taxon>Pseudomonadota</taxon>
        <taxon>Betaproteobacteria</taxon>
        <taxon>Neisseriales</taxon>
        <taxon>Chitinibacteraceae</taxon>
        <taxon>Chitiniphilus</taxon>
    </lineage>
</organism>
<evidence type="ECO:0000313" key="2">
    <source>
        <dbReference type="EMBL" id="UXY14488.1"/>
    </source>
</evidence>
<dbReference type="InterPro" id="IPR010344">
    <property type="entry name" value="YbjH"/>
</dbReference>
<dbReference type="Pfam" id="PF06082">
    <property type="entry name" value="YjbH"/>
    <property type="match status" value="2"/>
</dbReference>
<keyword evidence="3" id="KW-1185">Reference proteome</keyword>
<protein>
    <submittedName>
        <fullName evidence="2">YjbH domain-containing protein</fullName>
    </submittedName>
</protein>
<sequence>MFKLTAITACFLAAIPAFSLAANPSLDGTSGLVHMPDAWVGGHDDWLIGYSYGDPYSAFWSSVTLLPWLELSATYTRIAGVPSGLGGAYGDNKDKSFGAKLRLMAEDGWLPALAIGAKDFHGTRLFRAQYVVASKRLGPLDLSLGYGTDRIDGVFGGARWQVNDNWSVVAEYDATDYRYSQSDRRSKAGSYDKGYAAGLEYRWGWLGAQVSYSEHAKLGVNAFVDIPMDSKRFLPLIHEPQPYMATVERPTEAQWQGDPALRQRLVDALTRQQFRNIAVHYRAGTLKLSLSNSRISEMHRAVGRAARVALALGPVQTQRLEITYGVADVPVATYAFADADKLQGYFSGAVERAALEPTVSVAYADPATLAEVHDDSPMWGAFDEVGQMKLELIEDGDAIRLKGEDASSSRIRIAPVTRFFFNDPSGILKYDVGVSAGYRKQLGEQTYLSTSVVASVLENVSDVTQPSNSTLPHVRSDIADYLDDAPVRLNTLYLNKTWHLAPRWYARASGGLYEQMYGGVGGQVLYYPAEQPWALDLNVDWVRQRDTEGWFGFRDYDTLTGFANLHVRLPYALTATARVGRFLAKDEGVRFELKRRFANGIEIGGWYTVTNGDDITSPGSPSSPYRDKGVFVSIPLTIMLTKDTQASAAVSLAPWTRDVGQMVAWPGDLYDLLEKKAFVDMNSPDLMDNLLR</sequence>